<dbReference type="Proteomes" id="UP000319824">
    <property type="component" value="Unassembled WGS sequence"/>
</dbReference>
<protein>
    <submittedName>
        <fullName evidence="1">Uncharacterized protein</fullName>
    </submittedName>
</protein>
<comment type="caution">
    <text evidence="1">The sequence shown here is derived from an EMBL/GenBank/DDBJ whole genome shotgun (WGS) entry which is preliminary data.</text>
</comment>
<proteinExistence type="predicted"/>
<evidence type="ECO:0000313" key="2">
    <source>
        <dbReference type="Proteomes" id="UP000319824"/>
    </source>
</evidence>
<dbReference type="AlphaFoldDB" id="A0A559TDY3"/>
<dbReference type="EMBL" id="VISO01000002">
    <property type="protein sequence ID" value="TVZ72816.1"/>
    <property type="molecule type" value="Genomic_DNA"/>
</dbReference>
<reference evidence="1 2" key="1">
    <citation type="submission" date="2019-06" db="EMBL/GenBank/DDBJ databases">
        <title>Pac Bio to generate improved reference genome sequences for organisms with transposon mutant libraries (support for FEBA project).</title>
        <authorList>
            <person name="Blow M."/>
        </authorList>
    </citation>
    <scope>NUCLEOTIDE SEQUENCE [LARGE SCALE GENOMIC DNA]</scope>
    <source>
        <strain evidence="1 2">USDA 1844</strain>
    </source>
</reference>
<name>A0A559TDY3_9HYPH</name>
<gene>
    <name evidence="1" type="ORF">BCL32_1003</name>
</gene>
<sequence>MAGIATNHVAIAYCDLRGITGEIMNKYIGMALAAFALAGCETTESSTANFDVKSLPERALHTACLKAKVQEYSRVEGSPLELGQIASSGCNSTRYALYDAIAKHTNKYFAKGYIGASETEDPKMVAAAIIKTRGH</sequence>
<accession>A0A559TDY3</accession>
<organism evidence="1 2">
    <name type="scientific">Rhizobium mongolense USDA 1844</name>
    <dbReference type="NCBI Taxonomy" id="1079460"/>
    <lineage>
        <taxon>Bacteria</taxon>
        <taxon>Pseudomonadati</taxon>
        <taxon>Pseudomonadota</taxon>
        <taxon>Alphaproteobacteria</taxon>
        <taxon>Hyphomicrobiales</taxon>
        <taxon>Rhizobiaceae</taxon>
        <taxon>Rhizobium/Agrobacterium group</taxon>
        <taxon>Rhizobium</taxon>
    </lineage>
</organism>
<evidence type="ECO:0000313" key="1">
    <source>
        <dbReference type="EMBL" id="TVZ72816.1"/>
    </source>
</evidence>